<evidence type="ECO:0000256" key="6">
    <source>
        <dbReference type="RuleBase" id="RU003983"/>
    </source>
</evidence>
<protein>
    <submittedName>
        <fullName evidence="8">M48 family peptidase</fullName>
    </submittedName>
</protein>
<comment type="cofactor">
    <cofactor evidence="6">
        <name>Zn(2+)</name>
        <dbReference type="ChEBI" id="CHEBI:29105"/>
    </cofactor>
    <text evidence="6">Binds 1 zinc ion per subunit.</text>
</comment>
<evidence type="ECO:0000256" key="5">
    <source>
        <dbReference type="ARBA" id="ARBA00023049"/>
    </source>
</evidence>
<comment type="caution">
    <text evidence="8">The sequence shown here is derived from an EMBL/GenBank/DDBJ whole genome shotgun (WGS) entry which is preliminary data.</text>
</comment>
<feature type="domain" description="Peptidase M48" evidence="7">
    <location>
        <begin position="89"/>
        <end position="249"/>
    </location>
</feature>
<dbReference type="Proteomes" id="UP000263486">
    <property type="component" value="Unassembled WGS sequence"/>
</dbReference>
<dbReference type="InterPro" id="IPR051156">
    <property type="entry name" value="Mito/Outer_Membr_Metalloprot"/>
</dbReference>
<organism evidence="8 9">
    <name type="scientific">Psychrilyobacter piezotolerans</name>
    <dbReference type="NCBI Taxonomy" id="2293438"/>
    <lineage>
        <taxon>Bacteria</taxon>
        <taxon>Fusobacteriati</taxon>
        <taxon>Fusobacteriota</taxon>
        <taxon>Fusobacteriia</taxon>
        <taxon>Fusobacteriales</taxon>
        <taxon>Fusobacteriaceae</taxon>
        <taxon>Psychrilyobacter</taxon>
    </lineage>
</organism>
<reference evidence="8 9" key="1">
    <citation type="submission" date="2018-08" db="EMBL/GenBank/DDBJ databases">
        <title>Draft genome sequence of Psychrilyobacter sp. strain SD5 isolated from Black Sea water.</title>
        <authorList>
            <person name="Yadav S."/>
            <person name="Villanueva L."/>
            <person name="Damste J.S.S."/>
        </authorList>
    </citation>
    <scope>NUCLEOTIDE SEQUENCE [LARGE SCALE GENOMIC DNA]</scope>
    <source>
        <strain evidence="8 9">SD5</strain>
    </source>
</reference>
<dbReference type="PANTHER" id="PTHR22726">
    <property type="entry name" value="METALLOENDOPEPTIDASE OMA1"/>
    <property type="match status" value="1"/>
</dbReference>
<evidence type="ECO:0000313" key="8">
    <source>
        <dbReference type="EMBL" id="REI41838.1"/>
    </source>
</evidence>
<dbReference type="PROSITE" id="PS51257">
    <property type="entry name" value="PROKAR_LIPOPROTEIN"/>
    <property type="match status" value="1"/>
</dbReference>
<evidence type="ECO:0000256" key="3">
    <source>
        <dbReference type="ARBA" id="ARBA00022801"/>
    </source>
</evidence>
<evidence type="ECO:0000259" key="7">
    <source>
        <dbReference type="Pfam" id="PF01435"/>
    </source>
</evidence>
<keyword evidence="3 6" id="KW-0378">Hydrolase</keyword>
<keyword evidence="4 6" id="KW-0862">Zinc</keyword>
<evidence type="ECO:0000256" key="4">
    <source>
        <dbReference type="ARBA" id="ARBA00022833"/>
    </source>
</evidence>
<dbReference type="InterPro" id="IPR001915">
    <property type="entry name" value="Peptidase_M48"/>
</dbReference>
<keyword evidence="5 6" id="KW-0482">Metalloprotease</keyword>
<accession>A0ABX9KIQ8</accession>
<dbReference type="PANTHER" id="PTHR22726:SF1">
    <property type="entry name" value="METALLOENDOPEPTIDASE OMA1, MITOCHONDRIAL"/>
    <property type="match status" value="1"/>
</dbReference>
<proteinExistence type="inferred from homology"/>
<name>A0ABX9KIQ8_9FUSO</name>
<comment type="similarity">
    <text evidence="6">Belongs to the peptidase M48 family.</text>
</comment>
<evidence type="ECO:0000256" key="2">
    <source>
        <dbReference type="ARBA" id="ARBA00022723"/>
    </source>
</evidence>
<gene>
    <name evidence="8" type="ORF">DYH56_05340</name>
</gene>
<keyword evidence="2" id="KW-0479">Metal-binding</keyword>
<dbReference type="RefSeq" id="WP_114641835.1">
    <property type="nucleotide sequence ID" value="NZ_JAACIO010000006.1"/>
</dbReference>
<keyword evidence="1 6" id="KW-0645">Protease</keyword>
<dbReference type="CDD" id="cd07331">
    <property type="entry name" value="M48C_Oma1_like"/>
    <property type="match status" value="1"/>
</dbReference>
<evidence type="ECO:0000313" key="9">
    <source>
        <dbReference type="Proteomes" id="UP000263486"/>
    </source>
</evidence>
<evidence type="ECO:0000256" key="1">
    <source>
        <dbReference type="ARBA" id="ARBA00022670"/>
    </source>
</evidence>
<dbReference type="Gene3D" id="3.30.2010.10">
    <property type="entry name" value="Metalloproteases ('zincins'), catalytic domain"/>
    <property type="match status" value="1"/>
</dbReference>
<keyword evidence="9" id="KW-1185">Reference proteome</keyword>
<dbReference type="EMBL" id="QUAJ01000007">
    <property type="protein sequence ID" value="REI41838.1"/>
    <property type="molecule type" value="Genomic_DNA"/>
</dbReference>
<dbReference type="Pfam" id="PF01435">
    <property type="entry name" value="Peptidase_M48"/>
    <property type="match status" value="1"/>
</dbReference>
<sequence length="261" mass="29137">MKKLVLLFSLIFIISCSNVPVTERNQLMLVNESDIIVSSEKQYEEFLKENPPLNNKNSELVKKVGKNISVAVELYFKEKGQEDLLEGYDWKFNLVDGKDINAWCMPGGKVAFYTGILPVTKDELGLAVVMGHEVAHAVARHGSERLSHQIAVQTGANLLNLGLSNVQTSISSDLALQAYGVGTNLGILSYSRKHELEADRLGLIFMAMAGYDPKEAIEFWKRMAKLSSDGGNEFLSTHPSHEHRIEDIGKYLPEAMTYYNK</sequence>